<evidence type="ECO:0000256" key="1">
    <source>
        <dbReference type="ARBA" id="ARBA00006739"/>
    </source>
</evidence>
<dbReference type="EC" id="2.4.-.-" evidence="6"/>
<dbReference type="Proteomes" id="UP001596472">
    <property type="component" value="Unassembled WGS sequence"/>
</dbReference>
<keyword evidence="3 6" id="KW-0808">Transferase</keyword>
<dbReference type="Gene3D" id="3.90.550.10">
    <property type="entry name" value="Spore Coat Polysaccharide Biosynthesis Protein SpsA, Chain A"/>
    <property type="match status" value="1"/>
</dbReference>
<reference evidence="7" key="1">
    <citation type="journal article" date="2019" name="Int. J. Syst. Evol. Microbiol.">
        <title>The Global Catalogue of Microorganisms (GCM) 10K type strain sequencing project: providing services to taxonomists for standard genome sequencing and annotation.</title>
        <authorList>
            <consortium name="The Broad Institute Genomics Platform"/>
            <consortium name="The Broad Institute Genome Sequencing Center for Infectious Disease"/>
            <person name="Wu L."/>
            <person name="Ma J."/>
        </authorList>
    </citation>
    <scope>NUCLEOTIDE SEQUENCE [LARGE SCALE GENOMIC DNA]</scope>
    <source>
        <strain evidence="7">CGMCC 4.1467</strain>
    </source>
</reference>
<dbReference type="GO" id="GO:0016757">
    <property type="term" value="F:glycosyltransferase activity"/>
    <property type="evidence" value="ECO:0007669"/>
    <property type="project" value="UniProtKB-KW"/>
</dbReference>
<keyword evidence="2 6" id="KW-0328">Glycosyltransferase</keyword>
<feature type="domain" description="Glycosyltransferase 2-like" evidence="5">
    <location>
        <begin position="432"/>
        <end position="500"/>
    </location>
</feature>
<comment type="similarity">
    <text evidence="1">Belongs to the glycosyltransferase 2 family.</text>
</comment>
<evidence type="ECO:0000259" key="5">
    <source>
        <dbReference type="Pfam" id="PF13632"/>
    </source>
</evidence>
<dbReference type="PANTHER" id="PTHR43179:SF12">
    <property type="entry name" value="GALACTOFURANOSYLTRANSFERASE GLFT2"/>
    <property type="match status" value="1"/>
</dbReference>
<dbReference type="Gene3D" id="3.20.20.80">
    <property type="entry name" value="Glycosidases"/>
    <property type="match status" value="1"/>
</dbReference>
<name>A0ABW2L7E4_9BACT</name>
<evidence type="ECO:0000313" key="6">
    <source>
        <dbReference type="EMBL" id="MFC7337397.1"/>
    </source>
</evidence>
<evidence type="ECO:0000256" key="2">
    <source>
        <dbReference type="ARBA" id="ARBA00022676"/>
    </source>
</evidence>
<feature type="domain" description="Glycosyltransferase 2-like" evidence="4">
    <location>
        <begin position="290"/>
        <end position="393"/>
    </location>
</feature>
<gene>
    <name evidence="6" type="ORF">ACFQY0_09445</name>
</gene>
<dbReference type="InterPro" id="IPR001173">
    <property type="entry name" value="Glyco_trans_2-like"/>
</dbReference>
<sequence length="687" mass="75824">MERLDIDGKFLRVGDRRVFLRMVTYGPFPGGWPADFAEDFQRIKAAGFSALRLYEWPDSRLLDAAEAADLQVFAGLKWAYSCDFFRREELPKAEAALTSGLATTGDHPALAGVFVANEVPADLARWMGPAKVRRTLESLIALGKASCPKLIWCYGNYPGTEYLEPGNADLTAMNVYLENEDDFRAYLKRLHHIAGDRPVLISEFGLDSRRNGQEAQAATLSWALRAAMEAGTAGMAIYAWSDRWFNAGSEVLDWDFGLIDRDGRDKAALAAVRDTQAGLEGSETAIPEFSVIICTFNGHDRIRSCLRATLALQGVDFEVVVVDDGSNDGTSELVAREFPEVRLIQIEQSGLSAARNAGAEAASREILAFTDDDCEPDPQWLSEIAKCFTDGWDAAGGPNLPPPPSNGIEAVVAGAPGAASHVMLDDVEAEHVPGCNLVVRRSTYFAIGGFDPAYRTAGDDVDFCWRLRDAGFRIGFSPTAFVWHHRRPTLPGYLRQQRGYGRAEAMLMRKHPQRFSPSGDARWHGTIYTGGPVRALNEAVIYHGPMGMAGYQGVIARVQPLRDLDDRFNTPVSRLVLAGISWLAPRIRAWERIRRFRGPVPPDLPAASPPFLEFALWTGEEREVILRRLLDDGWKIGGATDDWDIEKEGTRVLVATERGEGIEKCTLFRVWGDASKLEVLESAEVLS</sequence>
<comment type="caution">
    <text evidence="6">The sequence shown here is derived from an EMBL/GenBank/DDBJ whole genome shotgun (WGS) entry which is preliminary data.</text>
</comment>
<dbReference type="SUPFAM" id="SSF53448">
    <property type="entry name" value="Nucleotide-diphospho-sugar transferases"/>
    <property type="match status" value="1"/>
</dbReference>
<evidence type="ECO:0000313" key="7">
    <source>
        <dbReference type="Proteomes" id="UP001596472"/>
    </source>
</evidence>
<organism evidence="6 7">
    <name type="scientific">Haloferula chungangensis</name>
    <dbReference type="NCBI Taxonomy" id="1048331"/>
    <lineage>
        <taxon>Bacteria</taxon>
        <taxon>Pseudomonadati</taxon>
        <taxon>Verrucomicrobiota</taxon>
        <taxon>Verrucomicrobiia</taxon>
        <taxon>Verrucomicrobiales</taxon>
        <taxon>Verrucomicrobiaceae</taxon>
        <taxon>Haloferula</taxon>
    </lineage>
</organism>
<keyword evidence="7" id="KW-1185">Reference proteome</keyword>
<evidence type="ECO:0000259" key="4">
    <source>
        <dbReference type="Pfam" id="PF00535"/>
    </source>
</evidence>
<dbReference type="Pfam" id="PF13632">
    <property type="entry name" value="Glyco_trans_2_3"/>
    <property type="match status" value="1"/>
</dbReference>
<accession>A0ABW2L7E4</accession>
<dbReference type="InterPro" id="IPR017853">
    <property type="entry name" value="GH"/>
</dbReference>
<proteinExistence type="inferred from homology"/>
<dbReference type="InterPro" id="IPR029044">
    <property type="entry name" value="Nucleotide-diphossugar_trans"/>
</dbReference>
<dbReference type="PANTHER" id="PTHR43179">
    <property type="entry name" value="RHAMNOSYLTRANSFERASE WBBL"/>
    <property type="match status" value="1"/>
</dbReference>
<evidence type="ECO:0000256" key="3">
    <source>
        <dbReference type="ARBA" id="ARBA00022679"/>
    </source>
</evidence>
<dbReference type="RefSeq" id="WP_379711634.1">
    <property type="nucleotide sequence ID" value="NZ_JBHTBS010000004.1"/>
</dbReference>
<protein>
    <submittedName>
        <fullName evidence="6">Glycosyltransferase</fullName>
        <ecNumber evidence="6">2.4.-.-</ecNumber>
    </submittedName>
</protein>
<dbReference type="SUPFAM" id="SSF51445">
    <property type="entry name" value="(Trans)glycosidases"/>
    <property type="match status" value="1"/>
</dbReference>
<dbReference type="Pfam" id="PF00535">
    <property type="entry name" value="Glycos_transf_2"/>
    <property type="match status" value="1"/>
</dbReference>
<dbReference type="EMBL" id="JBHTBS010000004">
    <property type="protein sequence ID" value="MFC7337397.1"/>
    <property type="molecule type" value="Genomic_DNA"/>
</dbReference>